<dbReference type="Gene3D" id="2.60.40.3940">
    <property type="match status" value="1"/>
</dbReference>
<dbReference type="Pfam" id="PF21882">
    <property type="entry name" value="Gp53-like_C"/>
    <property type="match status" value="1"/>
</dbReference>
<evidence type="ECO:0000259" key="2">
    <source>
        <dbReference type="Pfam" id="PF21882"/>
    </source>
</evidence>
<evidence type="ECO:0000313" key="3">
    <source>
        <dbReference type="EMBL" id="RGK60585.1"/>
    </source>
</evidence>
<proteinExistence type="predicted"/>
<dbReference type="InterPro" id="IPR054075">
    <property type="entry name" value="Gp53-like_C"/>
</dbReference>
<gene>
    <name evidence="3" type="ORF">DXD03_14765</name>
</gene>
<feature type="signal peptide" evidence="1">
    <location>
        <begin position="1"/>
        <end position="25"/>
    </location>
</feature>
<organism evidence="3 4">
    <name type="scientific">Bacteroides xylanisolvens</name>
    <dbReference type="NCBI Taxonomy" id="371601"/>
    <lineage>
        <taxon>Bacteria</taxon>
        <taxon>Pseudomonadati</taxon>
        <taxon>Bacteroidota</taxon>
        <taxon>Bacteroidia</taxon>
        <taxon>Bacteroidales</taxon>
        <taxon>Bacteroidaceae</taxon>
        <taxon>Bacteroides</taxon>
    </lineage>
</organism>
<comment type="caution">
    <text evidence="3">The sequence shown here is derived from an EMBL/GenBank/DDBJ whole genome shotgun (WGS) entry which is preliminary data.</text>
</comment>
<dbReference type="Proteomes" id="UP000261210">
    <property type="component" value="Unassembled WGS sequence"/>
</dbReference>
<sequence>MDRFSRKLVLLLLLVIWQSSLGTNAALKDFSNVTTKSLSQNGYYKLPDGLLIQWGTGGNGVNQIVYFPTSFYNTSYVVVTTAISSVMNSIVKMINGKNISYFKVYSVGPTIEAGEIFGWIAIGRWK</sequence>
<reference evidence="3 4" key="1">
    <citation type="submission" date="2018-08" db="EMBL/GenBank/DDBJ databases">
        <title>A genome reference for cultivated species of the human gut microbiota.</title>
        <authorList>
            <person name="Zou Y."/>
            <person name="Xue W."/>
            <person name="Luo G."/>
        </authorList>
    </citation>
    <scope>NUCLEOTIDE SEQUENCE [LARGE SCALE GENOMIC DNA]</scope>
    <source>
        <strain evidence="3 4">TF10-34</strain>
    </source>
</reference>
<keyword evidence="1" id="KW-0732">Signal</keyword>
<evidence type="ECO:0000256" key="1">
    <source>
        <dbReference type="SAM" id="SignalP"/>
    </source>
</evidence>
<dbReference type="AlphaFoldDB" id="A0A3E4NBN3"/>
<protein>
    <recommendedName>
        <fullName evidence="2">Putative tail fiber protein gp53-like C-terminal domain-containing protein</fullName>
    </recommendedName>
</protein>
<feature type="chain" id="PRO_5017680793" description="Putative tail fiber protein gp53-like C-terminal domain-containing protein" evidence="1">
    <location>
        <begin position="26"/>
        <end position="126"/>
    </location>
</feature>
<evidence type="ECO:0000313" key="4">
    <source>
        <dbReference type="Proteomes" id="UP000261210"/>
    </source>
</evidence>
<feature type="domain" description="Putative tail fiber protein gp53-like C-terminal" evidence="2">
    <location>
        <begin position="45"/>
        <end position="124"/>
    </location>
</feature>
<dbReference type="EMBL" id="QSQU01000021">
    <property type="protein sequence ID" value="RGK60585.1"/>
    <property type="molecule type" value="Genomic_DNA"/>
</dbReference>
<accession>A0A3E4NBN3</accession>
<dbReference type="RefSeq" id="WP_117684206.1">
    <property type="nucleotide sequence ID" value="NZ_QSQU01000021.1"/>
</dbReference>
<name>A0A3E4NBN3_9BACE</name>